<protein>
    <submittedName>
        <fullName evidence="2">DUF1801 domain-containing protein</fullName>
    </submittedName>
</protein>
<keyword evidence="3" id="KW-1185">Reference proteome</keyword>
<dbReference type="InterPro" id="IPR014922">
    <property type="entry name" value="YdhG-like"/>
</dbReference>
<accession>A0A9X2B8X5</accession>
<dbReference type="EMBL" id="JALJEJ010000004">
    <property type="protein sequence ID" value="MCJ8210044.1"/>
    <property type="molecule type" value="Genomic_DNA"/>
</dbReference>
<reference evidence="2" key="1">
    <citation type="submission" date="2022-04" db="EMBL/GenBank/DDBJ databases">
        <title>Mucilaginibacter sp. RS28 isolated from freshwater.</title>
        <authorList>
            <person name="Ko S.-R."/>
        </authorList>
    </citation>
    <scope>NUCLEOTIDE SEQUENCE</scope>
    <source>
        <strain evidence="2">RS28</strain>
    </source>
</reference>
<organism evidence="2 3">
    <name type="scientific">Mucilaginibacter straminoryzae</name>
    <dbReference type="NCBI Taxonomy" id="2932774"/>
    <lineage>
        <taxon>Bacteria</taxon>
        <taxon>Pseudomonadati</taxon>
        <taxon>Bacteroidota</taxon>
        <taxon>Sphingobacteriia</taxon>
        <taxon>Sphingobacteriales</taxon>
        <taxon>Sphingobacteriaceae</taxon>
        <taxon>Mucilaginibacter</taxon>
    </lineage>
</organism>
<dbReference type="Pfam" id="PF08818">
    <property type="entry name" value="DUF1801"/>
    <property type="match status" value="1"/>
</dbReference>
<dbReference type="Gene3D" id="3.90.1150.200">
    <property type="match status" value="1"/>
</dbReference>
<dbReference type="SUPFAM" id="SSF159888">
    <property type="entry name" value="YdhG-like"/>
    <property type="match status" value="1"/>
</dbReference>
<evidence type="ECO:0000259" key="1">
    <source>
        <dbReference type="Pfam" id="PF08818"/>
    </source>
</evidence>
<evidence type="ECO:0000313" key="2">
    <source>
        <dbReference type="EMBL" id="MCJ8210044.1"/>
    </source>
</evidence>
<dbReference type="AlphaFoldDB" id="A0A9X2B8X5"/>
<gene>
    <name evidence="2" type="ORF">MUY27_10015</name>
</gene>
<feature type="domain" description="YdhG-like" evidence="1">
    <location>
        <begin position="22"/>
        <end position="113"/>
    </location>
</feature>
<name>A0A9X2B8X5_9SPHI</name>
<comment type="caution">
    <text evidence="2">The sequence shown here is derived from an EMBL/GenBank/DDBJ whole genome shotgun (WGS) entry which is preliminary data.</text>
</comment>
<proteinExistence type="predicted"/>
<dbReference type="Proteomes" id="UP001139450">
    <property type="component" value="Unassembled WGS sequence"/>
</dbReference>
<sequence>MDKNLTYTTIDEYIDQYPEEIQKLLQQVRATIKQAAPEAEEAISYQIPTFKLKGNLVHFAAFKNHIGLYPGASGVKQFEGQLKDYELSKGTIRFPINKPLPLDLVTDIVKYRVQQNLEKAALKKVSKKVSKKA</sequence>
<evidence type="ECO:0000313" key="3">
    <source>
        <dbReference type="Proteomes" id="UP001139450"/>
    </source>
</evidence>
<dbReference type="RefSeq" id="WP_245129884.1">
    <property type="nucleotide sequence ID" value="NZ_JALJEJ010000004.1"/>
</dbReference>